<dbReference type="Proteomes" id="UP001257948">
    <property type="component" value="Unassembled WGS sequence"/>
</dbReference>
<feature type="signal peptide" evidence="2">
    <location>
        <begin position="1"/>
        <end position="18"/>
    </location>
</feature>
<evidence type="ECO:0000313" key="4">
    <source>
        <dbReference type="Proteomes" id="UP001257948"/>
    </source>
</evidence>
<sequence>MKRAAPAALSLISVLSLAALTACGGADEGSDAKTTDQAKATATASSSASASASATKPAADPAKELAKLLVTKVKSDDNDYSVHEPASGDAMATSQDQLTLDKKVCAPMAYATNYLPLGDPEASLVRIADNGRTVYTYITLASYSAGKAEAAMKGLSEAASACTAGYTAKSAKASTTYSSVKKETAPAATGADESIATVSTVPYKGTQTMRTQTFRFNDTIVNYFSIDSGGFINGRSSEATVPADVVKAQNAKLG</sequence>
<dbReference type="RefSeq" id="WP_314203213.1">
    <property type="nucleotide sequence ID" value="NZ_JAVTLL010000016.1"/>
</dbReference>
<evidence type="ECO:0000256" key="1">
    <source>
        <dbReference type="SAM" id="MobiDB-lite"/>
    </source>
</evidence>
<keyword evidence="4" id="KW-1185">Reference proteome</keyword>
<feature type="region of interest" description="Disordered" evidence="1">
    <location>
        <begin position="26"/>
        <end position="58"/>
    </location>
</feature>
<dbReference type="EMBL" id="JAVTLL010000016">
    <property type="protein sequence ID" value="MDT7843736.1"/>
    <property type="molecule type" value="Genomic_DNA"/>
</dbReference>
<keyword evidence="2" id="KW-0732">Signal</keyword>
<feature type="chain" id="PRO_5047494566" description="Lipoprotein" evidence="2">
    <location>
        <begin position="19"/>
        <end position="254"/>
    </location>
</feature>
<protein>
    <recommendedName>
        <fullName evidence="5">Lipoprotein</fullName>
    </recommendedName>
</protein>
<accession>A0ABU3LWX5</accession>
<feature type="compositionally biased region" description="Low complexity" evidence="1">
    <location>
        <begin position="37"/>
        <end position="58"/>
    </location>
</feature>
<evidence type="ECO:0000256" key="2">
    <source>
        <dbReference type="SAM" id="SignalP"/>
    </source>
</evidence>
<evidence type="ECO:0000313" key="3">
    <source>
        <dbReference type="EMBL" id="MDT7843736.1"/>
    </source>
</evidence>
<reference evidence="4" key="1">
    <citation type="submission" date="2023-07" db="EMBL/GenBank/DDBJ databases">
        <title>Draft genome sequence of the endophytic actinobacterium Streptomyces justiciae WPN32, a potential antibiotic producer.</title>
        <authorList>
            <person name="Yasawong M."/>
            <person name="Pana W."/>
            <person name="Ganta P."/>
            <person name="Santapan N."/>
            <person name="Songngamsuk T."/>
            <person name="Phatcharaharikarn M."/>
            <person name="Kerdtoob S."/>
            <person name="Nantapong N."/>
        </authorList>
    </citation>
    <scope>NUCLEOTIDE SEQUENCE [LARGE SCALE GENOMIC DNA]</scope>
    <source>
        <strain evidence="4">WPN32</strain>
    </source>
</reference>
<name>A0ABU3LWX5_9ACTN</name>
<proteinExistence type="predicted"/>
<gene>
    <name evidence="3" type="ORF">RQC66_23735</name>
</gene>
<organism evidence="3 4">
    <name type="scientific">Streptomyces justiciae</name>
    <dbReference type="NCBI Taxonomy" id="2780140"/>
    <lineage>
        <taxon>Bacteria</taxon>
        <taxon>Bacillati</taxon>
        <taxon>Actinomycetota</taxon>
        <taxon>Actinomycetes</taxon>
        <taxon>Kitasatosporales</taxon>
        <taxon>Streptomycetaceae</taxon>
        <taxon>Streptomyces</taxon>
    </lineage>
</organism>
<dbReference type="PROSITE" id="PS51257">
    <property type="entry name" value="PROKAR_LIPOPROTEIN"/>
    <property type="match status" value="1"/>
</dbReference>
<comment type="caution">
    <text evidence="3">The sequence shown here is derived from an EMBL/GenBank/DDBJ whole genome shotgun (WGS) entry which is preliminary data.</text>
</comment>
<evidence type="ECO:0008006" key="5">
    <source>
        <dbReference type="Google" id="ProtNLM"/>
    </source>
</evidence>